<dbReference type="NCBIfam" id="TIGR02937">
    <property type="entry name" value="sigma70-ECF"/>
    <property type="match status" value="1"/>
</dbReference>
<evidence type="ECO:0000259" key="7">
    <source>
        <dbReference type="Pfam" id="PF04545"/>
    </source>
</evidence>
<dbReference type="GO" id="GO:0006352">
    <property type="term" value="P:DNA-templated transcription initiation"/>
    <property type="evidence" value="ECO:0007669"/>
    <property type="project" value="InterPro"/>
</dbReference>
<dbReference type="Pfam" id="PF04545">
    <property type="entry name" value="Sigma70_r4"/>
    <property type="match status" value="1"/>
</dbReference>
<keyword evidence="2" id="KW-0805">Transcription regulation</keyword>
<reference evidence="8" key="1">
    <citation type="submission" date="2023-03" db="EMBL/GenBank/DDBJ databases">
        <title>Andean soil-derived lignocellulolytic bacterial consortium as a source of novel taxa and putative plastic-active enzymes.</title>
        <authorList>
            <person name="Diaz-Garcia L."/>
            <person name="Chuvochina M."/>
            <person name="Feuerriegel G."/>
            <person name="Bunk B."/>
            <person name="Sproer C."/>
            <person name="Streit W.R."/>
            <person name="Rodriguez L.M."/>
            <person name="Overmann J."/>
            <person name="Jimenez D.J."/>
        </authorList>
    </citation>
    <scope>NUCLEOTIDE SEQUENCE</scope>
    <source>
        <strain evidence="8">MAG 7</strain>
    </source>
</reference>
<dbReference type="Gene3D" id="1.10.10.10">
    <property type="entry name" value="Winged helix-like DNA-binding domain superfamily/Winged helix DNA-binding domain"/>
    <property type="match status" value="1"/>
</dbReference>
<evidence type="ECO:0000256" key="4">
    <source>
        <dbReference type="ARBA" id="ARBA00023125"/>
    </source>
</evidence>
<dbReference type="GO" id="GO:0003677">
    <property type="term" value="F:DNA binding"/>
    <property type="evidence" value="ECO:0007669"/>
    <property type="project" value="UniProtKB-KW"/>
</dbReference>
<evidence type="ECO:0000313" key="8">
    <source>
        <dbReference type="EMBL" id="WEK33514.1"/>
    </source>
</evidence>
<dbReference type="InterPro" id="IPR014284">
    <property type="entry name" value="RNA_pol_sigma-70_dom"/>
</dbReference>
<evidence type="ECO:0000256" key="1">
    <source>
        <dbReference type="ARBA" id="ARBA00010641"/>
    </source>
</evidence>
<feature type="domain" description="RNA polymerase sigma-70 region 4" evidence="7">
    <location>
        <begin position="133"/>
        <end position="182"/>
    </location>
</feature>
<dbReference type="CDD" id="cd06171">
    <property type="entry name" value="Sigma70_r4"/>
    <property type="match status" value="1"/>
</dbReference>
<protein>
    <submittedName>
        <fullName evidence="8">Sigma-70 family RNA polymerase sigma factor</fullName>
    </submittedName>
</protein>
<dbReference type="EMBL" id="CP119311">
    <property type="protein sequence ID" value="WEK33514.1"/>
    <property type="molecule type" value="Genomic_DNA"/>
</dbReference>
<keyword evidence="5" id="KW-0804">Transcription</keyword>
<evidence type="ECO:0000256" key="5">
    <source>
        <dbReference type="ARBA" id="ARBA00023163"/>
    </source>
</evidence>
<proteinExistence type="inferred from homology"/>
<name>A0AAJ6BFA8_9BACT</name>
<accession>A0AAJ6BFA8</accession>
<dbReference type="InterPro" id="IPR007630">
    <property type="entry name" value="RNA_pol_sigma70_r4"/>
</dbReference>
<evidence type="ECO:0000256" key="3">
    <source>
        <dbReference type="ARBA" id="ARBA00023082"/>
    </source>
</evidence>
<dbReference type="SUPFAM" id="SSF88946">
    <property type="entry name" value="Sigma2 domain of RNA polymerase sigma factors"/>
    <property type="match status" value="1"/>
</dbReference>
<dbReference type="InterPro" id="IPR036388">
    <property type="entry name" value="WH-like_DNA-bd_sf"/>
</dbReference>
<dbReference type="GO" id="GO:0016987">
    <property type="term" value="F:sigma factor activity"/>
    <property type="evidence" value="ECO:0007669"/>
    <property type="project" value="UniProtKB-KW"/>
</dbReference>
<dbReference type="InterPro" id="IPR039425">
    <property type="entry name" value="RNA_pol_sigma-70-like"/>
</dbReference>
<evidence type="ECO:0000259" key="6">
    <source>
        <dbReference type="Pfam" id="PF04542"/>
    </source>
</evidence>
<dbReference type="SUPFAM" id="SSF88659">
    <property type="entry name" value="Sigma3 and sigma4 domains of RNA polymerase sigma factors"/>
    <property type="match status" value="1"/>
</dbReference>
<comment type="similarity">
    <text evidence="1">Belongs to the sigma-70 factor family. ECF subfamily.</text>
</comment>
<dbReference type="InterPro" id="IPR007627">
    <property type="entry name" value="RNA_pol_sigma70_r2"/>
</dbReference>
<dbReference type="AlphaFoldDB" id="A0AAJ6BFA8"/>
<dbReference type="PANTHER" id="PTHR43133">
    <property type="entry name" value="RNA POLYMERASE ECF-TYPE SIGMA FACTO"/>
    <property type="match status" value="1"/>
</dbReference>
<evidence type="ECO:0000256" key="2">
    <source>
        <dbReference type="ARBA" id="ARBA00023015"/>
    </source>
</evidence>
<dbReference type="Gene3D" id="1.10.1740.10">
    <property type="match status" value="1"/>
</dbReference>
<organism evidence="8 9">
    <name type="scientific">Candidatus Pseudobacter hemicellulosilyticus</name>
    <dbReference type="NCBI Taxonomy" id="3121375"/>
    <lineage>
        <taxon>Bacteria</taxon>
        <taxon>Pseudomonadati</taxon>
        <taxon>Bacteroidota</taxon>
        <taxon>Chitinophagia</taxon>
        <taxon>Chitinophagales</taxon>
        <taxon>Chitinophagaceae</taxon>
        <taxon>Pseudobacter</taxon>
    </lineage>
</organism>
<keyword evidence="4" id="KW-0238">DNA-binding</keyword>
<gene>
    <name evidence="8" type="ORF">P0Y53_13565</name>
</gene>
<evidence type="ECO:0000313" key="9">
    <source>
        <dbReference type="Proteomes" id="UP001220610"/>
    </source>
</evidence>
<dbReference type="InterPro" id="IPR013325">
    <property type="entry name" value="RNA_pol_sigma_r2"/>
</dbReference>
<sequence length="198" mass="23628">MTNIQEHNRVEDAGLWARFQRDDMASYNHLIQKYSSPLFNFGYRFCQERNIVKDCIQELFLELWNKRSKISTPHSVKWYLFKALRNRILREQTKWVRNQDLDSHPGFLLEFSIEEKIIGDIQDLELASKVKNVLQQLPPRQREIIYLRFYENLDFEAIAQVMGLSRQSVHNLLQKAYNSIRQQWGVLVLLTLLCGKLQ</sequence>
<feature type="domain" description="RNA polymerase sigma-70 region 2" evidence="6">
    <location>
        <begin position="30"/>
        <end position="91"/>
    </location>
</feature>
<dbReference type="PANTHER" id="PTHR43133:SF46">
    <property type="entry name" value="RNA POLYMERASE SIGMA-70 FACTOR ECF SUBFAMILY"/>
    <property type="match status" value="1"/>
</dbReference>
<dbReference type="InterPro" id="IPR013324">
    <property type="entry name" value="RNA_pol_sigma_r3/r4-like"/>
</dbReference>
<dbReference type="Pfam" id="PF04542">
    <property type="entry name" value="Sigma70_r2"/>
    <property type="match status" value="1"/>
</dbReference>
<keyword evidence="3" id="KW-0731">Sigma factor</keyword>
<dbReference type="Proteomes" id="UP001220610">
    <property type="component" value="Chromosome"/>
</dbReference>